<dbReference type="SMART" id="SM00135">
    <property type="entry name" value="LY"/>
    <property type="match status" value="3"/>
</dbReference>
<dbReference type="Pfam" id="PF00058">
    <property type="entry name" value="Ldl_recept_b"/>
    <property type="match status" value="1"/>
</dbReference>
<evidence type="ECO:0000313" key="8">
    <source>
        <dbReference type="WBParaSite" id="ACRNAN_scaffold1530.g29751.t1"/>
    </source>
</evidence>
<keyword evidence="1" id="KW-0245">EGF-like domain</keyword>
<dbReference type="InterPro" id="IPR000033">
    <property type="entry name" value="LDLR_classB_rpt"/>
</dbReference>
<dbReference type="WBParaSite" id="ACRNAN_scaffold1530.g29751.t1">
    <property type="protein sequence ID" value="ACRNAN_scaffold1530.g29751.t1"/>
    <property type="gene ID" value="ACRNAN_scaffold1530.g29751"/>
</dbReference>
<reference evidence="8" key="1">
    <citation type="submission" date="2022-11" db="UniProtKB">
        <authorList>
            <consortium name="WormBaseParasite"/>
        </authorList>
    </citation>
    <scope>IDENTIFICATION</scope>
</reference>
<evidence type="ECO:0000256" key="6">
    <source>
        <dbReference type="PROSITE-ProRule" id="PRU00461"/>
    </source>
</evidence>
<keyword evidence="5" id="KW-0325">Glycoprotein</keyword>
<evidence type="ECO:0000313" key="7">
    <source>
        <dbReference type="Proteomes" id="UP000887540"/>
    </source>
</evidence>
<keyword evidence="4" id="KW-1015">Disulfide bond</keyword>
<dbReference type="PROSITE" id="PS51120">
    <property type="entry name" value="LDLRB"/>
    <property type="match status" value="1"/>
</dbReference>
<evidence type="ECO:0000256" key="5">
    <source>
        <dbReference type="ARBA" id="ARBA00023180"/>
    </source>
</evidence>
<accession>A0A914CVV9</accession>
<dbReference type="AlphaFoldDB" id="A0A914CVV9"/>
<sequence length="288" mass="32581">MMTISCPKEELVMTTAKGEDLILLLSTDKDIYQYDLSANRKLKLVDVGYIDSRYLRPMDYWLKGSINVMDLNTKQRKVLFNGTYAIAYAIAVDPSKGLIFWTDYTKIERASMDGNDRMTIANSSSPCCIALDIFNERVYWADDIKKTIASVDYNGNDWRTILHSDTLVQFPTSLAIFEEKLYWTDMYHKSVFVMNKFNGTEVRKLISVDGYDLLVNPYPVRVYHSAVQPELPNKCDQHSCGDGAICLPKGNSFDKEGKPQSRIGLPYSCVCADGYTTGKEPNTCVLGI</sequence>
<dbReference type="InterPro" id="IPR011042">
    <property type="entry name" value="6-blade_b-propeller_TolB-like"/>
</dbReference>
<name>A0A914CVV9_9BILA</name>
<organism evidence="7 8">
    <name type="scientific">Acrobeloides nanus</name>
    <dbReference type="NCBI Taxonomy" id="290746"/>
    <lineage>
        <taxon>Eukaryota</taxon>
        <taxon>Metazoa</taxon>
        <taxon>Ecdysozoa</taxon>
        <taxon>Nematoda</taxon>
        <taxon>Chromadorea</taxon>
        <taxon>Rhabditida</taxon>
        <taxon>Tylenchina</taxon>
        <taxon>Cephalobomorpha</taxon>
        <taxon>Cephaloboidea</taxon>
        <taxon>Cephalobidae</taxon>
        <taxon>Acrobeloides</taxon>
    </lineage>
</organism>
<dbReference type="GO" id="GO:0005886">
    <property type="term" value="C:plasma membrane"/>
    <property type="evidence" value="ECO:0007669"/>
    <property type="project" value="TreeGrafter"/>
</dbReference>
<dbReference type="GO" id="GO:0060070">
    <property type="term" value="P:canonical Wnt signaling pathway"/>
    <property type="evidence" value="ECO:0007669"/>
    <property type="project" value="TreeGrafter"/>
</dbReference>
<evidence type="ECO:0000256" key="4">
    <source>
        <dbReference type="ARBA" id="ARBA00023157"/>
    </source>
</evidence>
<keyword evidence="3" id="KW-0677">Repeat</keyword>
<dbReference type="PANTHER" id="PTHR46513:SF13">
    <property type="entry name" value="EGF-LIKE DOMAIN-CONTAINING PROTEIN"/>
    <property type="match status" value="1"/>
</dbReference>
<dbReference type="GO" id="GO:0042813">
    <property type="term" value="F:Wnt receptor activity"/>
    <property type="evidence" value="ECO:0007669"/>
    <property type="project" value="TreeGrafter"/>
</dbReference>
<protein>
    <submittedName>
        <fullName evidence="8">Vitellogenin receptor</fullName>
    </submittedName>
</protein>
<proteinExistence type="predicted"/>
<keyword evidence="2" id="KW-0732">Signal</keyword>
<feature type="repeat" description="LDL-receptor class B" evidence="6">
    <location>
        <begin position="136"/>
        <end position="180"/>
    </location>
</feature>
<dbReference type="Proteomes" id="UP000887540">
    <property type="component" value="Unplaced"/>
</dbReference>
<dbReference type="PANTHER" id="PTHR46513">
    <property type="entry name" value="VITELLOGENIN RECEPTOR-LIKE PROTEIN-RELATED-RELATED"/>
    <property type="match status" value="1"/>
</dbReference>
<dbReference type="Gene3D" id="2.120.10.30">
    <property type="entry name" value="TolB, C-terminal domain"/>
    <property type="match status" value="1"/>
</dbReference>
<evidence type="ECO:0000256" key="3">
    <source>
        <dbReference type="ARBA" id="ARBA00022737"/>
    </source>
</evidence>
<dbReference type="GO" id="GO:0017147">
    <property type="term" value="F:Wnt-protein binding"/>
    <property type="evidence" value="ECO:0007669"/>
    <property type="project" value="TreeGrafter"/>
</dbReference>
<dbReference type="SUPFAM" id="SSF63825">
    <property type="entry name" value="YWTD domain"/>
    <property type="match status" value="1"/>
</dbReference>
<dbReference type="FunFam" id="2.120.10.30:FF:000241">
    <property type="entry name" value="Low-density lipoprotein receptor-related protein 6"/>
    <property type="match status" value="1"/>
</dbReference>
<evidence type="ECO:0000256" key="1">
    <source>
        <dbReference type="ARBA" id="ARBA00022536"/>
    </source>
</evidence>
<keyword evidence="7" id="KW-1185">Reference proteome</keyword>
<evidence type="ECO:0000256" key="2">
    <source>
        <dbReference type="ARBA" id="ARBA00022729"/>
    </source>
</evidence>
<dbReference type="InterPro" id="IPR050778">
    <property type="entry name" value="Cueball_EGF_LRP_Nidogen"/>
</dbReference>